<dbReference type="PANTHER" id="PTHR35788">
    <property type="entry name" value="EXPORTED PROTEIN-RELATED"/>
    <property type="match status" value="1"/>
</dbReference>
<dbReference type="AlphaFoldDB" id="A0A852TP35"/>
<sequence length="293" mass="33435">MGMKWLFSLLLMIQHVTPQASVQLTREGKPFSIINRDEYSVGDPSYFILDTEKYDQLVGELEKQFSVPPKNAKLDQHGNIIPEQLGLSINRHTFTQKFYTFFFEHRISTLEIPMYSVYPKVDSELLSDIRSIRIGRYITSFNPSNKKRSTNIRLAVAAINNHVVFPGETFSFNKVVGKRTSQKGYEKAKVIVRGEYAEDIGGGICQVSSTLFNAVDSAGLKIVQRFSHSRHVPYIPPGRDATVSWYGPDFEFKNIYNQPILIQARTFGNLLVIKLYSSEVIEYQPKEVPFPPL</sequence>
<dbReference type="Pfam" id="PF04294">
    <property type="entry name" value="VanW"/>
    <property type="match status" value="1"/>
</dbReference>
<organism evidence="1 2">
    <name type="scientific">Neobacillus niacini</name>
    <dbReference type="NCBI Taxonomy" id="86668"/>
    <lineage>
        <taxon>Bacteria</taxon>
        <taxon>Bacillati</taxon>
        <taxon>Bacillota</taxon>
        <taxon>Bacilli</taxon>
        <taxon>Bacillales</taxon>
        <taxon>Bacillaceae</taxon>
        <taxon>Neobacillus</taxon>
    </lineage>
</organism>
<protein>
    <submittedName>
        <fullName evidence="1">Vancomycin resistance protein YoaR</fullName>
    </submittedName>
</protein>
<dbReference type="InterPro" id="IPR007391">
    <property type="entry name" value="Vancomycin_resist_VanW"/>
</dbReference>
<comment type="caution">
    <text evidence="1">The sequence shown here is derived from an EMBL/GenBank/DDBJ whole genome shotgun (WGS) entry which is preliminary data.</text>
</comment>
<reference evidence="2" key="2">
    <citation type="submission" date="2020-08" db="EMBL/GenBank/DDBJ databases">
        <title>The Agave Microbiome: Exploring the role of microbial communities in plant adaptations to desert environments.</title>
        <authorList>
            <person name="Partida-Martinez L.P."/>
        </authorList>
    </citation>
    <scope>NUCLEOTIDE SEQUENCE [LARGE SCALE GENOMIC DNA]</scope>
    <source>
        <strain evidence="2">AT2.8</strain>
    </source>
</reference>
<gene>
    <name evidence="1" type="ORF">F4694_006074</name>
</gene>
<name>A0A852TP35_9BACI</name>
<reference evidence="2" key="1">
    <citation type="submission" date="2020-07" db="EMBL/GenBank/DDBJ databases">
        <authorList>
            <person name="Partida-Martinez L."/>
            <person name="Huntemann M."/>
            <person name="Clum A."/>
            <person name="Wang J."/>
            <person name="Palaniappan K."/>
            <person name="Ritter S."/>
            <person name="Chen I.-M."/>
            <person name="Stamatis D."/>
            <person name="Reddy T."/>
            <person name="O'Malley R."/>
            <person name="Daum C."/>
            <person name="Shapiro N."/>
            <person name="Ivanova N."/>
            <person name="Kyrpides N."/>
            <person name="Woyke T."/>
        </authorList>
    </citation>
    <scope>NUCLEOTIDE SEQUENCE [LARGE SCALE GENOMIC DNA]</scope>
    <source>
        <strain evidence="2">AT2.8</strain>
    </source>
</reference>
<proteinExistence type="predicted"/>
<dbReference type="EMBL" id="JACCBX010000019">
    <property type="protein sequence ID" value="NYE09217.1"/>
    <property type="molecule type" value="Genomic_DNA"/>
</dbReference>
<accession>A0A852TP35</accession>
<evidence type="ECO:0000313" key="1">
    <source>
        <dbReference type="EMBL" id="NYE09217.1"/>
    </source>
</evidence>
<dbReference type="Proteomes" id="UP000548423">
    <property type="component" value="Unassembled WGS sequence"/>
</dbReference>
<dbReference type="InterPro" id="IPR052913">
    <property type="entry name" value="Glycopeptide_resist_protein"/>
</dbReference>
<dbReference type="PANTHER" id="PTHR35788:SF1">
    <property type="entry name" value="EXPORTED PROTEIN"/>
    <property type="match status" value="1"/>
</dbReference>
<evidence type="ECO:0000313" key="2">
    <source>
        <dbReference type="Proteomes" id="UP000548423"/>
    </source>
</evidence>